<feature type="domain" description="Aldehyde dehydrogenase" evidence="5">
    <location>
        <begin position="16"/>
        <end position="478"/>
    </location>
</feature>
<reference evidence="6 7" key="1">
    <citation type="journal article" date="2010" name="J. Bacteriol.">
        <title>Genome sequences of Pelagibaca bermudensis HTCC2601T and Maritimibacter alkaliphilus HTCC2654T, the type strains of two marine Roseobacter genera.</title>
        <authorList>
            <person name="Thrash J.C."/>
            <person name="Cho J.C."/>
            <person name="Ferriera S."/>
            <person name="Johnson J."/>
            <person name="Vergin K.L."/>
            <person name="Giovannoni S.J."/>
        </authorList>
    </citation>
    <scope>NUCLEOTIDE SEQUENCE [LARGE SCALE GENOMIC DNA]</scope>
    <source>
        <strain evidence="7">DSM 26914 / JCM 13377 / KCTC 12554 / HTCC2601</strain>
    </source>
</reference>
<dbReference type="EMBL" id="AATQ01000001">
    <property type="protein sequence ID" value="EAU48723.1"/>
    <property type="molecule type" value="Genomic_DNA"/>
</dbReference>
<evidence type="ECO:0000313" key="6">
    <source>
        <dbReference type="EMBL" id="EAU48723.1"/>
    </source>
</evidence>
<evidence type="ECO:0000256" key="4">
    <source>
        <dbReference type="RuleBase" id="RU003345"/>
    </source>
</evidence>
<dbReference type="eggNOG" id="COG1012">
    <property type="taxonomic scope" value="Bacteria"/>
</dbReference>
<sequence length="489" mass="51785">MAASGNLDRIYIGGDWVTPDSSDRIEVISPVTEEPIASVPAGSRADVDAAVAAARRAFDEGPWPHLELSERMACLARLKDIFERRAEEIAQTITAEMGSPITASRTQQVPIPIMMMEAQLDLAPQLAWRELRQSKTGNGLVLRKPKGVVVAIVPWNAPLMVTLAKIGPALLAGCTVILKPAPESPLSAYLLAEMIDEAGFPPGSFNMLCADRAESEYLALHPGVNKVSFTGSTIAGQTLARGCGDLLRPITLELGGKSAAVLLEDADVGAAIEALRVGSFRNSGQICSLKTRIVVSKRQEAEALERLEALVASMPVGDPLDETTQIGPMVSQRQRDRVAGYIDTGLKDGARLICGGPGRPEGLNRGWFVRPTILAGVEPGATVAQEEIFGPVLSVITYDTEDEAIAIANNSQYGLNGSVFTADTARGVAIAERIKSGVVEVNGAGCGFHCPIGGVKASGIGREHGREGFDPYVEIRTIGLPKEYADSLA</sequence>
<evidence type="ECO:0000259" key="5">
    <source>
        <dbReference type="Pfam" id="PF00171"/>
    </source>
</evidence>
<dbReference type="InterPro" id="IPR029510">
    <property type="entry name" value="Ald_DH_CS_GLU"/>
</dbReference>
<dbReference type="CDD" id="cd07139">
    <property type="entry name" value="ALDH_AldA-Rv0768"/>
    <property type="match status" value="1"/>
</dbReference>
<accession>Q0FW29</accession>
<comment type="caution">
    <text evidence="6">The sequence shown here is derived from an EMBL/GenBank/DDBJ whole genome shotgun (WGS) entry which is preliminary data.</text>
</comment>
<dbReference type="OrthoDB" id="9812625at2"/>
<dbReference type="RefSeq" id="WP_007802358.1">
    <property type="nucleotide sequence ID" value="NZ_DS022277.1"/>
</dbReference>
<dbReference type="PANTHER" id="PTHR42804:SF1">
    <property type="entry name" value="ALDEHYDE DEHYDROGENASE-RELATED"/>
    <property type="match status" value="1"/>
</dbReference>
<dbReference type="InterPro" id="IPR015590">
    <property type="entry name" value="Aldehyde_DH_dom"/>
</dbReference>
<comment type="similarity">
    <text evidence="1 4">Belongs to the aldehyde dehydrogenase family.</text>
</comment>
<dbReference type="GO" id="GO:0016620">
    <property type="term" value="F:oxidoreductase activity, acting on the aldehyde or oxo group of donors, NAD or NADP as acceptor"/>
    <property type="evidence" value="ECO:0007669"/>
    <property type="project" value="InterPro"/>
</dbReference>
<protein>
    <submittedName>
        <fullName evidence="6">Aldehyde dehydrogenase</fullName>
    </submittedName>
</protein>
<organism evidence="6 7">
    <name type="scientific">Salipiger bermudensis (strain DSM 26914 / JCM 13377 / KCTC 12554 / HTCC2601)</name>
    <name type="common">Pelagibaca bermudensis</name>
    <dbReference type="NCBI Taxonomy" id="314265"/>
    <lineage>
        <taxon>Bacteria</taxon>
        <taxon>Pseudomonadati</taxon>
        <taxon>Pseudomonadota</taxon>
        <taxon>Alphaproteobacteria</taxon>
        <taxon>Rhodobacterales</taxon>
        <taxon>Roseobacteraceae</taxon>
        <taxon>Salipiger</taxon>
    </lineage>
</organism>
<keyword evidence="2 4" id="KW-0560">Oxidoreductase</keyword>
<evidence type="ECO:0000313" key="7">
    <source>
        <dbReference type="Proteomes" id="UP000006230"/>
    </source>
</evidence>
<dbReference type="AlphaFoldDB" id="Q0FW29"/>
<dbReference type="Pfam" id="PF00171">
    <property type="entry name" value="Aldedh"/>
    <property type="match status" value="1"/>
</dbReference>
<dbReference type="InterPro" id="IPR016162">
    <property type="entry name" value="Ald_DH_N"/>
</dbReference>
<feature type="active site" evidence="3">
    <location>
        <position position="253"/>
    </location>
</feature>
<dbReference type="Gene3D" id="3.40.309.10">
    <property type="entry name" value="Aldehyde Dehydrogenase, Chain A, domain 2"/>
    <property type="match status" value="1"/>
</dbReference>
<proteinExistence type="inferred from homology"/>
<evidence type="ECO:0000256" key="2">
    <source>
        <dbReference type="ARBA" id="ARBA00023002"/>
    </source>
</evidence>
<dbReference type="PROSITE" id="PS00687">
    <property type="entry name" value="ALDEHYDE_DEHYDR_GLU"/>
    <property type="match status" value="1"/>
</dbReference>
<dbReference type="FunFam" id="3.40.605.10:FF:000007">
    <property type="entry name" value="NAD/NADP-dependent betaine aldehyde dehydrogenase"/>
    <property type="match status" value="1"/>
</dbReference>
<evidence type="ECO:0000256" key="1">
    <source>
        <dbReference type="ARBA" id="ARBA00009986"/>
    </source>
</evidence>
<dbReference type="InterPro" id="IPR016161">
    <property type="entry name" value="Ald_DH/histidinol_DH"/>
</dbReference>
<name>Q0FW29_SALBH</name>
<gene>
    <name evidence="6" type="ORF">R2601_04083</name>
</gene>
<dbReference type="FunFam" id="3.40.309.10:FF:000012">
    <property type="entry name" value="Betaine aldehyde dehydrogenase"/>
    <property type="match status" value="1"/>
</dbReference>
<dbReference type="SUPFAM" id="SSF53720">
    <property type="entry name" value="ALDH-like"/>
    <property type="match status" value="1"/>
</dbReference>
<dbReference type="STRING" id="314265.R2601_04083"/>
<dbReference type="PANTHER" id="PTHR42804">
    <property type="entry name" value="ALDEHYDE DEHYDROGENASE"/>
    <property type="match status" value="1"/>
</dbReference>
<dbReference type="InterPro" id="IPR016163">
    <property type="entry name" value="Ald_DH_C"/>
</dbReference>
<keyword evidence="7" id="KW-1185">Reference proteome</keyword>
<evidence type="ECO:0000256" key="3">
    <source>
        <dbReference type="PROSITE-ProRule" id="PRU10007"/>
    </source>
</evidence>
<dbReference type="Gene3D" id="3.40.605.10">
    <property type="entry name" value="Aldehyde Dehydrogenase, Chain A, domain 1"/>
    <property type="match status" value="1"/>
</dbReference>
<dbReference type="HOGENOM" id="CLU_005391_0_2_5"/>
<dbReference type="Proteomes" id="UP000006230">
    <property type="component" value="Unassembled WGS sequence"/>
</dbReference>